<sequence length="77" mass="8807">MVHDFDSDGFLDSHEFRAAIADLIDIRSMSLSQLNQLVESHLNKADRDYDGRLSFEEYITSEFHEVFVLAPKSGKSN</sequence>
<name>A0A058Z8F6_FONAL</name>
<dbReference type="PROSITE" id="PS50222">
    <property type="entry name" value="EF_HAND_2"/>
    <property type="match status" value="1"/>
</dbReference>
<dbReference type="Gene3D" id="1.10.238.10">
    <property type="entry name" value="EF-hand"/>
    <property type="match status" value="1"/>
</dbReference>
<organism evidence="3">
    <name type="scientific">Fonticula alba</name>
    <name type="common">Slime mold</name>
    <dbReference type="NCBI Taxonomy" id="691883"/>
    <lineage>
        <taxon>Eukaryota</taxon>
        <taxon>Rotosphaerida</taxon>
        <taxon>Fonticulaceae</taxon>
        <taxon>Fonticula</taxon>
    </lineage>
</organism>
<dbReference type="STRING" id="691883.A0A058Z8F6"/>
<keyword evidence="1" id="KW-0106">Calcium</keyword>
<dbReference type="OrthoDB" id="289247at2759"/>
<dbReference type="AlphaFoldDB" id="A0A058Z8F6"/>
<evidence type="ECO:0000256" key="1">
    <source>
        <dbReference type="ARBA" id="ARBA00022837"/>
    </source>
</evidence>
<evidence type="ECO:0000259" key="2">
    <source>
        <dbReference type="PROSITE" id="PS50222"/>
    </source>
</evidence>
<accession>A0A058Z8F6</accession>
<dbReference type="InterPro" id="IPR018247">
    <property type="entry name" value="EF_Hand_1_Ca_BS"/>
</dbReference>
<reference evidence="3" key="1">
    <citation type="submission" date="2013-04" db="EMBL/GenBank/DDBJ databases">
        <title>The Genome Sequence of Fonticula alba ATCC 38817.</title>
        <authorList>
            <consortium name="The Broad Institute Genomics Platform"/>
            <person name="Russ C."/>
            <person name="Cuomo C."/>
            <person name="Burger G."/>
            <person name="Gray M.W."/>
            <person name="Holland P.W.H."/>
            <person name="King N."/>
            <person name="Lang F.B.F."/>
            <person name="Roger A.J."/>
            <person name="Ruiz-Trillo I."/>
            <person name="Brown M."/>
            <person name="Walker B."/>
            <person name="Young S."/>
            <person name="Zeng Q."/>
            <person name="Gargeya S."/>
            <person name="Fitzgerald M."/>
            <person name="Haas B."/>
            <person name="Abouelleil A."/>
            <person name="Allen A.W."/>
            <person name="Alvarado L."/>
            <person name="Arachchi H.M."/>
            <person name="Berlin A.M."/>
            <person name="Chapman S.B."/>
            <person name="Gainer-Dewar J."/>
            <person name="Goldberg J."/>
            <person name="Griggs A."/>
            <person name="Gujja S."/>
            <person name="Hansen M."/>
            <person name="Howarth C."/>
            <person name="Imamovic A."/>
            <person name="Ireland A."/>
            <person name="Larimer J."/>
            <person name="McCowan C."/>
            <person name="Murphy C."/>
            <person name="Pearson M."/>
            <person name="Poon T.W."/>
            <person name="Priest M."/>
            <person name="Roberts A."/>
            <person name="Saif S."/>
            <person name="Shea T."/>
            <person name="Sisk P."/>
            <person name="Sykes S."/>
            <person name="Wortman J."/>
            <person name="Nusbaum C."/>
            <person name="Birren B."/>
        </authorList>
    </citation>
    <scope>NUCLEOTIDE SEQUENCE [LARGE SCALE GENOMIC DNA]</scope>
    <source>
        <strain evidence="3">ATCC 38817</strain>
    </source>
</reference>
<dbReference type="InterPro" id="IPR002048">
    <property type="entry name" value="EF_hand_dom"/>
</dbReference>
<feature type="domain" description="EF-hand" evidence="2">
    <location>
        <begin position="1"/>
        <end position="26"/>
    </location>
</feature>
<dbReference type="EMBL" id="KB932204">
    <property type="protein sequence ID" value="KCV70574.1"/>
    <property type="molecule type" value="Genomic_DNA"/>
</dbReference>
<gene>
    <name evidence="3" type="ORF">H696_02920</name>
</gene>
<keyword evidence="4" id="KW-1185">Reference proteome</keyword>
<dbReference type="SUPFAM" id="SSF47473">
    <property type="entry name" value="EF-hand"/>
    <property type="match status" value="1"/>
</dbReference>
<dbReference type="RefSeq" id="XP_009495090.1">
    <property type="nucleotide sequence ID" value="XM_009496815.1"/>
</dbReference>
<dbReference type="CDD" id="cd00051">
    <property type="entry name" value="EFh"/>
    <property type="match status" value="1"/>
</dbReference>
<dbReference type="InterPro" id="IPR011992">
    <property type="entry name" value="EF-hand-dom_pair"/>
</dbReference>
<dbReference type="Proteomes" id="UP000030693">
    <property type="component" value="Unassembled WGS sequence"/>
</dbReference>
<proteinExistence type="predicted"/>
<protein>
    <recommendedName>
        <fullName evidence="2">EF-hand domain-containing protein</fullName>
    </recommendedName>
</protein>
<dbReference type="GeneID" id="20527645"/>
<dbReference type="GO" id="GO:0005509">
    <property type="term" value="F:calcium ion binding"/>
    <property type="evidence" value="ECO:0007669"/>
    <property type="project" value="InterPro"/>
</dbReference>
<dbReference type="Pfam" id="PF13499">
    <property type="entry name" value="EF-hand_7"/>
    <property type="match status" value="1"/>
</dbReference>
<evidence type="ECO:0000313" key="4">
    <source>
        <dbReference type="Proteomes" id="UP000030693"/>
    </source>
</evidence>
<evidence type="ECO:0000313" key="3">
    <source>
        <dbReference type="EMBL" id="KCV70574.1"/>
    </source>
</evidence>
<dbReference type="PROSITE" id="PS00018">
    <property type="entry name" value="EF_HAND_1"/>
    <property type="match status" value="1"/>
</dbReference>